<evidence type="ECO:0000313" key="2">
    <source>
        <dbReference type="Proteomes" id="UP000290889"/>
    </source>
</evidence>
<keyword evidence="2" id="KW-1185">Reference proteome</keyword>
<dbReference type="AlphaFoldDB" id="A0A411EBA9"/>
<proteinExistence type="predicted"/>
<dbReference type="OrthoDB" id="1202506at2"/>
<organism evidence="1 2">
    <name type="scientific">Muriicola soli</name>
    <dbReference type="NCBI Taxonomy" id="2507538"/>
    <lineage>
        <taxon>Bacteria</taxon>
        <taxon>Pseudomonadati</taxon>
        <taxon>Bacteroidota</taxon>
        <taxon>Flavobacteriia</taxon>
        <taxon>Flavobacteriales</taxon>
        <taxon>Flavobacteriaceae</taxon>
        <taxon>Muriicola</taxon>
    </lineage>
</organism>
<sequence>MTNKEFSAVGDNKRKDLETASKLELIKNLIFGENIQAYESEFELLKKDILGKKKQLEDLIEAVRTDLRMSIDDVATDINIRITELEDKLESRFEDVEKDQIQKKELGNLLIELGEKIQKK</sequence>
<protein>
    <submittedName>
        <fullName evidence="1">Fructose 1,6-bisphosphatase</fullName>
    </submittedName>
</protein>
<accession>A0A411EBA9</accession>
<evidence type="ECO:0000313" key="1">
    <source>
        <dbReference type="EMBL" id="QBA65022.1"/>
    </source>
</evidence>
<dbReference type="RefSeq" id="WP_129605851.1">
    <property type="nucleotide sequence ID" value="NZ_CP035544.1"/>
</dbReference>
<name>A0A411EBA9_9FLAO</name>
<gene>
    <name evidence="1" type="ORF">EQY75_11090</name>
</gene>
<dbReference type="KEGG" id="mur:EQY75_11090"/>
<dbReference type="EMBL" id="CP035544">
    <property type="protein sequence ID" value="QBA65022.1"/>
    <property type="molecule type" value="Genomic_DNA"/>
</dbReference>
<dbReference type="Proteomes" id="UP000290889">
    <property type="component" value="Chromosome"/>
</dbReference>
<reference evidence="1 2" key="1">
    <citation type="submission" date="2019-01" db="EMBL/GenBank/DDBJ databases">
        <title>Muriicola soli sp. nov., isolated from soil.</title>
        <authorList>
            <person name="Kang H.J."/>
            <person name="Kim S.B."/>
        </authorList>
    </citation>
    <scope>NUCLEOTIDE SEQUENCE [LARGE SCALE GENOMIC DNA]</scope>
    <source>
        <strain evidence="1 2">MMS17-SY002</strain>
    </source>
</reference>